<feature type="transmembrane region" description="Helical" evidence="5">
    <location>
        <begin position="177"/>
        <end position="200"/>
    </location>
</feature>
<keyword evidence="2 5" id="KW-0812">Transmembrane</keyword>
<keyword evidence="7" id="KW-1185">Reference proteome</keyword>
<dbReference type="GO" id="GO:0012505">
    <property type="term" value="C:endomembrane system"/>
    <property type="evidence" value="ECO:0007669"/>
    <property type="project" value="UniProtKB-SubCell"/>
</dbReference>
<dbReference type="HOGENOM" id="CLU_065373_0_0_7"/>
<evidence type="ECO:0000256" key="1">
    <source>
        <dbReference type="ARBA" id="ARBA00004127"/>
    </source>
</evidence>
<feature type="transmembrane region" description="Helical" evidence="5">
    <location>
        <begin position="276"/>
        <end position="296"/>
    </location>
</feature>
<feature type="transmembrane region" description="Helical" evidence="5">
    <location>
        <begin position="337"/>
        <end position="359"/>
    </location>
</feature>
<name>W4LIV7_ENTF1</name>
<dbReference type="SUPFAM" id="SSF47240">
    <property type="entry name" value="Ferritin-like"/>
    <property type="match status" value="1"/>
</dbReference>
<dbReference type="InterPro" id="IPR008217">
    <property type="entry name" value="Ccc1_fam"/>
</dbReference>
<gene>
    <name evidence="6" type="ORF">ETSY1_20895</name>
</gene>
<feature type="transmembrane region" description="Helical" evidence="5">
    <location>
        <begin position="302"/>
        <end position="325"/>
    </location>
</feature>
<evidence type="ECO:0000256" key="5">
    <source>
        <dbReference type="SAM" id="Phobius"/>
    </source>
</evidence>
<dbReference type="Pfam" id="PF01988">
    <property type="entry name" value="VIT1"/>
    <property type="match status" value="1"/>
</dbReference>
<evidence type="ECO:0000313" key="7">
    <source>
        <dbReference type="Proteomes" id="UP000019141"/>
    </source>
</evidence>
<dbReference type="GO" id="GO:0005384">
    <property type="term" value="F:manganese ion transmembrane transporter activity"/>
    <property type="evidence" value="ECO:0007669"/>
    <property type="project" value="InterPro"/>
</dbReference>
<dbReference type="EMBL" id="AZHW01000606">
    <property type="protein sequence ID" value="ETW97907.1"/>
    <property type="molecule type" value="Genomic_DNA"/>
</dbReference>
<dbReference type="GO" id="GO:0030026">
    <property type="term" value="P:intracellular manganese ion homeostasis"/>
    <property type="evidence" value="ECO:0007669"/>
    <property type="project" value="InterPro"/>
</dbReference>
<proteinExistence type="predicted"/>
<dbReference type="PATRIC" id="fig|1429438.4.peg.4052"/>
<evidence type="ECO:0000256" key="4">
    <source>
        <dbReference type="ARBA" id="ARBA00023136"/>
    </source>
</evidence>
<dbReference type="InterPro" id="IPR009078">
    <property type="entry name" value="Ferritin-like_SF"/>
</dbReference>
<evidence type="ECO:0000313" key="6">
    <source>
        <dbReference type="EMBL" id="ETW97907.1"/>
    </source>
</evidence>
<dbReference type="AlphaFoldDB" id="W4LIV7"/>
<reference evidence="6 7" key="1">
    <citation type="journal article" date="2014" name="Nature">
        <title>An environmental bacterial taxon with a large and distinct metabolic repertoire.</title>
        <authorList>
            <person name="Wilson M.C."/>
            <person name="Mori T."/>
            <person name="Ruckert C."/>
            <person name="Uria A.R."/>
            <person name="Helf M.J."/>
            <person name="Takada K."/>
            <person name="Gernert C."/>
            <person name="Steffens U.A."/>
            <person name="Heycke N."/>
            <person name="Schmitt S."/>
            <person name="Rinke C."/>
            <person name="Helfrich E.J."/>
            <person name="Brachmann A.O."/>
            <person name="Gurgui C."/>
            <person name="Wakimoto T."/>
            <person name="Kracht M."/>
            <person name="Crusemann M."/>
            <person name="Hentschel U."/>
            <person name="Abe I."/>
            <person name="Matsunaga S."/>
            <person name="Kalinowski J."/>
            <person name="Takeyama H."/>
            <person name="Piel J."/>
        </authorList>
    </citation>
    <scope>NUCLEOTIDE SEQUENCE [LARGE SCALE GENOMIC DNA]</scope>
    <source>
        <strain evidence="7">TSY1</strain>
    </source>
</reference>
<evidence type="ECO:0000256" key="3">
    <source>
        <dbReference type="ARBA" id="ARBA00022989"/>
    </source>
</evidence>
<organism evidence="6 7">
    <name type="scientific">Entotheonella factor</name>
    <dbReference type="NCBI Taxonomy" id="1429438"/>
    <lineage>
        <taxon>Bacteria</taxon>
        <taxon>Pseudomonadati</taxon>
        <taxon>Nitrospinota/Tectimicrobiota group</taxon>
        <taxon>Candidatus Tectimicrobiota</taxon>
        <taxon>Candidatus Entotheonellia</taxon>
        <taxon>Candidatus Entotheonellales</taxon>
        <taxon>Candidatus Entotheonellaceae</taxon>
        <taxon>Candidatus Entotheonella</taxon>
    </lineage>
</organism>
<dbReference type="Proteomes" id="UP000019141">
    <property type="component" value="Unassembled WGS sequence"/>
</dbReference>
<dbReference type="PANTHER" id="PTHR31851">
    <property type="entry name" value="FE(2+)/MN(2+) TRANSPORTER PCL1"/>
    <property type="match status" value="1"/>
</dbReference>
<feature type="transmembrane region" description="Helical" evidence="5">
    <location>
        <begin position="75"/>
        <end position="93"/>
    </location>
</feature>
<accession>W4LIV7</accession>
<keyword evidence="4 5" id="KW-0472">Membrane</keyword>
<sequence>MQPALVEMAKGFYQDEINDHLTYQELVGETQKTEFDADMRRIAGMERRHADFWKAMLEAQQETLPFVRINRVRLWMLRLLRLIINPVLLVSLLELGETSAVKRYLYFFNHADLDERERERLKQIILDELEHETYFKETAQSLGVGNLRDAVLGMNDGLVEILGAVTGLSAVYPHNPLLVAVSGLIVGIAGALSMGIGAFVSVRSQRQVNEGARERMEALLAIDPQRAVHTYRGELMASGIPAPLAEETARTLGKNQRALTNLILPSSDGENELRSALFTGGAYLIGVIFPVLPYFLASTALMALPFSILLAGLCLTVVASLVAMLSGISIREKVLEMVVSGFAAAGLSYGFGSLMRSVFGLGE</sequence>
<comment type="subcellular location">
    <subcellularLocation>
        <location evidence="1">Endomembrane system</location>
        <topology evidence="1">Multi-pass membrane protein</topology>
    </subcellularLocation>
</comment>
<protein>
    <recommendedName>
        <fullName evidence="8">Rubrerythrin diiron-binding domain-containing protein</fullName>
    </recommendedName>
</protein>
<keyword evidence="3 5" id="KW-1133">Transmembrane helix</keyword>
<comment type="caution">
    <text evidence="6">The sequence shown here is derived from an EMBL/GenBank/DDBJ whole genome shotgun (WGS) entry which is preliminary data.</text>
</comment>
<evidence type="ECO:0000256" key="2">
    <source>
        <dbReference type="ARBA" id="ARBA00022692"/>
    </source>
</evidence>
<evidence type="ECO:0008006" key="8">
    <source>
        <dbReference type="Google" id="ProtNLM"/>
    </source>
</evidence>